<proteinExistence type="predicted"/>
<evidence type="ECO:0000313" key="2">
    <source>
        <dbReference type="EMBL" id="TGZ51022.1"/>
    </source>
</evidence>
<dbReference type="EMBL" id="QBLH01001803">
    <property type="protein sequence ID" value="TGZ51022.1"/>
    <property type="molecule type" value="Genomic_DNA"/>
</dbReference>
<evidence type="ECO:0000313" key="3">
    <source>
        <dbReference type="Proteomes" id="UP000310200"/>
    </source>
</evidence>
<reference evidence="2 3" key="1">
    <citation type="journal article" date="2019" name="Philos. Trans. R. Soc. Lond., B, Biol. Sci.">
        <title>Ant behaviour and brain gene expression of defending hosts depend on the ecological success of the intruding social parasite.</title>
        <authorList>
            <person name="Kaur R."/>
            <person name="Stoldt M."/>
            <person name="Jongepier E."/>
            <person name="Feldmeyer B."/>
            <person name="Menzel F."/>
            <person name="Bornberg-Bauer E."/>
            <person name="Foitzik S."/>
        </authorList>
    </citation>
    <scope>NUCLEOTIDE SEQUENCE [LARGE SCALE GENOMIC DNA]</scope>
    <source>
        <tissue evidence="2">Whole body</tissue>
    </source>
</reference>
<protein>
    <submittedName>
        <fullName evidence="2">Uncharacterized protein</fullName>
    </submittedName>
</protein>
<comment type="caution">
    <text evidence="2">The sequence shown here is derived from an EMBL/GenBank/DDBJ whole genome shotgun (WGS) entry which is preliminary data.</text>
</comment>
<gene>
    <name evidence="2" type="ORF">DBV15_00725</name>
</gene>
<evidence type="ECO:0000256" key="1">
    <source>
        <dbReference type="SAM" id="MobiDB-lite"/>
    </source>
</evidence>
<dbReference type="AlphaFoldDB" id="A0A4S2KMS9"/>
<sequence>MQSTQVRMMRKRQRTSGAQPGWLSVGRIGLGQDDRVREQTDVCGGAAPSRRDFLATACRDVAKTTPTERRATPVPMESQRSRLAADATGRIMMRMKDEKYYLHVRGNAAPEKDEAPELPVHQKTNEMIQLT</sequence>
<organism evidence="2 3">
    <name type="scientific">Temnothorax longispinosus</name>
    <dbReference type="NCBI Taxonomy" id="300112"/>
    <lineage>
        <taxon>Eukaryota</taxon>
        <taxon>Metazoa</taxon>
        <taxon>Ecdysozoa</taxon>
        <taxon>Arthropoda</taxon>
        <taxon>Hexapoda</taxon>
        <taxon>Insecta</taxon>
        <taxon>Pterygota</taxon>
        <taxon>Neoptera</taxon>
        <taxon>Endopterygota</taxon>
        <taxon>Hymenoptera</taxon>
        <taxon>Apocrita</taxon>
        <taxon>Aculeata</taxon>
        <taxon>Formicoidea</taxon>
        <taxon>Formicidae</taxon>
        <taxon>Myrmicinae</taxon>
        <taxon>Temnothorax</taxon>
    </lineage>
</organism>
<name>A0A4S2KMS9_9HYME</name>
<feature type="region of interest" description="Disordered" evidence="1">
    <location>
        <begin position="1"/>
        <end position="26"/>
    </location>
</feature>
<accession>A0A4S2KMS9</accession>
<feature type="region of interest" description="Disordered" evidence="1">
    <location>
        <begin position="107"/>
        <end position="131"/>
    </location>
</feature>
<keyword evidence="3" id="KW-1185">Reference proteome</keyword>
<dbReference type="Proteomes" id="UP000310200">
    <property type="component" value="Unassembled WGS sequence"/>
</dbReference>